<dbReference type="SUPFAM" id="SSF56436">
    <property type="entry name" value="C-type lectin-like"/>
    <property type="match status" value="1"/>
</dbReference>
<gene>
    <name evidence="5" type="ORF">POL25_39965</name>
</gene>
<reference evidence="5 6" key="1">
    <citation type="submission" date="2022-11" db="EMBL/GenBank/DDBJ databases">
        <title>Minimal conservation of predation-associated metabolite biosynthetic gene clusters underscores biosynthetic potential of Myxococcota including descriptions for ten novel species: Archangium lansinium sp. nov., Myxococcus landrumus sp. nov., Nannocystis bai.</title>
        <authorList>
            <person name="Ahearne A."/>
            <person name="Stevens C."/>
            <person name="Dowd S."/>
        </authorList>
    </citation>
    <scope>NUCLEOTIDE SEQUENCE [LARGE SCALE GENOMIC DNA]</scope>
    <source>
        <strain evidence="5 6">BB15-2</strain>
    </source>
</reference>
<dbReference type="Pfam" id="PF13948">
    <property type="entry name" value="DUF4215"/>
    <property type="match status" value="3"/>
</dbReference>
<dbReference type="InterPro" id="IPR016187">
    <property type="entry name" value="CTDL_fold"/>
</dbReference>
<evidence type="ECO:0000313" key="5">
    <source>
        <dbReference type="EMBL" id="MDC0723132.1"/>
    </source>
</evidence>
<dbReference type="Proteomes" id="UP001221686">
    <property type="component" value="Unassembled WGS sequence"/>
</dbReference>
<evidence type="ECO:0000256" key="1">
    <source>
        <dbReference type="ARBA" id="ARBA00022729"/>
    </source>
</evidence>
<keyword evidence="6" id="KW-1185">Reference proteome</keyword>
<evidence type="ECO:0000256" key="4">
    <source>
        <dbReference type="SAM" id="SignalP"/>
    </source>
</evidence>
<sequence length="524" mass="53943">MTQHHALASMLGGLAAVPFALALITCASEPEHPPWACNHDFVCDSDENQTSCPDDCLWTDATGTGPAAAVCDAQENWTFVAACLQTCGNGQEDPGETQATCPRDFPGFGCGDGLCAPAEDPARCPVDCHPGTCGDSVCDRHENAAVCPDDCTDLCGDGLCQAGEDTTCPRDCEPCEGAACVCGDGLCGPGESMLTCPDDCSEPTCGNGVQEDGEVCDDGNDDNTDACLDTCALATCGDGLLWAGEEECDDGPDNGPDKPCNELCEASACGDGQLGPGETCDDGNDIDTDACTNACQPATCGDDILWTGEEQCDDGNDVDTDACTNACQPATCGDNIVWTDEEECDDGNDIDTDACSNTCLKPRRILFVTSAGFKGNLGAIGGADMKCVAAATSAGLPNAASFKAWLSTLGTSPANRLDTQYQGAYVLIDGTPVAENGWADLTDGELLHPVDLTELNMQASSAPWTNTKADGTSAGDDHCDGWNNLTLDFSGAFGKTNATDGTWTNSGGVVPCSSASSLYCIEDP</sequence>
<name>A0ABT5EBA2_9BACT</name>
<dbReference type="EMBL" id="JAQNDL010000004">
    <property type="protein sequence ID" value="MDC0723132.1"/>
    <property type="molecule type" value="Genomic_DNA"/>
</dbReference>
<dbReference type="RefSeq" id="WP_272091669.1">
    <property type="nucleotide sequence ID" value="NZ_JAQNDL010000004.1"/>
</dbReference>
<protein>
    <submittedName>
        <fullName evidence="5">DUF4215 domain-containing protein</fullName>
    </submittedName>
</protein>
<keyword evidence="2" id="KW-0677">Repeat</keyword>
<feature type="signal peptide" evidence="4">
    <location>
        <begin position="1"/>
        <end position="22"/>
    </location>
</feature>
<keyword evidence="3" id="KW-1015">Disulfide bond</keyword>
<organism evidence="5 6">
    <name type="scientific">Nannocystis bainbridge</name>
    <dbReference type="NCBI Taxonomy" id="2995303"/>
    <lineage>
        <taxon>Bacteria</taxon>
        <taxon>Pseudomonadati</taxon>
        <taxon>Myxococcota</taxon>
        <taxon>Polyangia</taxon>
        <taxon>Nannocystales</taxon>
        <taxon>Nannocystaceae</taxon>
        <taxon>Nannocystis</taxon>
    </lineage>
</organism>
<proteinExistence type="predicted"/>
<accession>A0ABT5EBA2</accession>
<evidence type="ECO:0000256" key="3">
    <source>
        <dbReference type="ARBA" id="ARBA00023157"/>
    </source>
</evidence>
<dbReference type="InterPro" id="IPR011936">
    <property type="entry name" value="Myxo_disulph_rpt"/>
</dbReference>
<dbReference type="NCBIfam" id="TIGR02232">
    <property type="entry name" value="myxo_disulf_rpt"/>
    <property type="match status" value="3"/>
</dbReference>
<comment type="caution">
    <text evidence="5">The sequence shown here is derived from an EMBL/GenBank/DDBJ whole genome shotgun (WGS) entry which is preliminary data.</text>
</comment>
<evidence type="ECO:0000256" key="2">
    <source>
        <dbReference type="ARBA" id="ARBA00022737"/>
    </source>
</evidence>
<evidence type="ECO:0000313" key="6">
    <source>
        <dbReference type="Proteomes" id="UP001221686"/>
    </source>
</evidence>
<dbReference type="Gene3D" id="3.10.100.10">
    <property type="entry name" value="Mannose-Binding Protein A, subunit A"/>
    <property type="match status" value="1"/>
</dbReference>
<feature type="chain" id="PRO_5047176764" evidence="4">
    <location>
        <begin position="23"/>
        <end position="524"/>
    </location>
</feature>
<dbReference type="InterPro" id="IPR016186">
    <property type="entry name" value="C-type_lectin-like/link_sf"/>
</dbReference>
<keyword evidence="1 4" id="KW-0732">Signal</keyword>